<keyword evidence="2" id="KW-1185">Reference proteome</keyword>
<comment type="caution">
    <text evidence="1">The sequence shown here is derived from an EMBL/GenBank/DDBJ whole genome shotgun (WGS) entry which is preliminary data.</text>
</comment>
<dbReference type="EMBL" id="CM042014">
    <property type="protein sequence ID" value="KAI3722145.1"/>
    <property type="molecule type" value="Genomic_DNA"/>
</dbReference>
<evidence type="ECO:0000313" key="1">
    <source>
        <dbReference type="EMBL" id="KAI3722145.1"/>
    </source>
</evidence>
<gene>
    <name evidence="1" type="ORF">L2E82_33173</name>
</gene>
<proteinExistence type="predicted"/>
<organism evidence="1 2">
    <name type="scientific">Cichorium intybus</name>
    <name type="common">Chicory</name>
    <dbReference type="NCBI Taxonomy" id="13427"/>
    <lineage>
        <taxon>Eukaryota</taxon>
        <taxon>Viridiplantae</taxon>
        <taxon>Streptophyta</taxon>
        <taxon>Embryophyta</taxon>
        <taxon>Tracheophyta</taxon>
        <taxon>Spermatophyta</taxon>
        <taxon>Magnoliopsida</taxon>
        <taxon>eudicotyledons</taxon>
        <taxon>Gunneridae</taxon>
        <taxon>Pentapetalae</taxon>
        <taxon>asterids</taxon>
        <taxon>campanulids</taxon>
        <taxon>Asterales</taxon>
        <taxon>Asteraceae</taxon>
        <taxon>Cichorioideae</taxon>
        <taxon>Cichorieae</taxon>
        <taxon>Cichoriinae</taxon>
        <taxon>Cichorium</taxon>
    </lineage>
</organism>
<protein>
    <submittedName>
        <fullName evidence="1">Uncharacterized protein</fullName>
    </submittedName>
</protein>
<dbReference type="Proteomes" id="UP001055811">
    <property type="component" value="Linkage Group LG06"/>
</dbReference>
<evidence type="ECO:0000313" key="2">
    <source>
        <dbReference type="Proteomes" id="UP001055811"/>
    </source>
</evidence>
<name>A0ACB9BJF5_CICIN</name>
<reference evidence="2" key="1">
    <citation type="journal article" date="2022" name="Mol. Ecol. Resour.">
        <title>The genomes of chicory, endive, great burdock and yacon provide insights into Asteraceae palaeo-polyploidization history and plant inulin production.</title>
        <authorList>
            <person name="Fan W."/>
            <person name="Wang S."/>
            <person name="Wang H."/>
            <person name="Wang A."/>
            <person name="Jiang F."/>
            <person name="Liu H."/>
            <person name="Zhao H."/>
            <person name="Xu D."/>
            <person name="Zhang Y."/>
        </authorList>
    </citation>
    <scope>NUCLEOTIDE SEQUENCE [LARGE SCALE GENOMIC DNA]</scope>
    <source>
        <strain evidence="2">cv. Punajuju</strain>
    </source>
</reference>
<sequence>MKILQASSLSLEASDQLFRIKGFTENVKNDATNNVEPLFLKQCIRLIDVDEHVNNSYAVVLYNRNPPRHVVHPDLKSVVVDDTQSYTGNHESNPSVEQGVTAEPESQNTPVVEEEICEKS</sequence>
<accession>A0ACB9BJF5</accession>
<reference evidence="1 2" key="2">
    <citation type="journal article" date="2022" name="Mol. Ecol. Resour.">
        <title>The genomes of chicory, endive, great burdock and yacon provide insights into Asteraceae paleo-polyploidization history and plant inulin production.</title>
        <authorList>
            <person name="Fan W."/>
            <person name="Wang S."/>
            <person name="Wang H."/>
            <person name="Wang A."/>
            <person name="Jiang F."/>
            <person name="Liu H."/>
            <person name="Zhao H."/>
            <person name="Xu D."/>
            <person name="Zhang Y."/>
        </authorList>
    </citation>
    <scope>NUCLEOTIDE SEQUENCE [LARGE SCALE GENOMIC DNA]</scope>
    <source>
        <strain evidence="2">cv. Punajuju</strain>
        <tissue evidence="1">Leaves</tissue>
    </source>
</reference>